<reference evidence="2" key="1">
    <citation type="submission" date="2021-05" db="EMBL/GenBank/DDBJ databases">
        <authorList>
            <person name="Alioto T."/>
            <person name="Alioto T."/>
            <person name="Gomez Garrido J."/>
        </authorList>
    </citation>
    <scope>NUCLEOTIDE SEQUENCE</scope>
</reference>
<dbReference type="EMBL" id="HBUF01189988">
    <property type="protein sequence ID" value="CAG6657908.1"/>
    <property type="molecule type" value="Transcribed_RNA"/>
</dbReference>
<keyword evidence="1" id="KW-1133">Transmembrane helix</keyword>
<accession>A0A8D9B6G8</accession>
<dbReference type="EMBL" id="HBUF01189986">
    <property type="protein sequence ID" value="CAG6657896.1"/>
    <property type="molecule type" value="Transcribed_RNA"/>
</dbReference>
<keyword evidence="1" id="KW-0472">Membrane</keyword>
<organism evidence="2">
    <name type="scientific">Cacopsylla melanoneura</name>
    <dbReference type="NCBI Taxonomy" id="428564"/>
    <lineage>
        <taxon>Eukaryota</taxon>
        <taxon>Metazoa</taxon>
        <taxon>Ecdysozoa</taxon>
        <taxon>Arthropoda</taxon>
        <taxon>Hexapoda</taxon>
        <taxon>Insecta</taxon>
        <taxon>Pterygota</taxon>
        <taxon>Neoptera</taxon>
        <taxon>Paraneoptera</taxon>
        <taxon>Hemiptera</taxon>
        <taxon>Sternorrhyncha</taxon>
        <taxon>Psylloidea</taxon>
        <taxon>Psyllidae</taxon>
        <taxon>Psyllinae</taxon>
        <taxon>Cacopsylla</taxon>
    </lineage>
</organism>
<dbReference type="EMBL" id="HBUF01341123">
    <property type="protein sequence ID" value="CAG6703641.1"/>
    <property type="molecule type" value="Transcribed_RNA"/>
</dbReference>
<dbReference type="EMBL" id="HBUF01341120">
    <property type="protein sequence ID" value="CAG6703634.1"/>
    <property type="molecule type" value="Transcribed_RNA"/>
</dbReference>
<evidence type="ECO:0000256" key="1">
    <source>
        <dbReference type="SAM" id="Phobius"/>
    </source>
</evidence>
<name>A0A8D9B6G8_9HEMI</name>
<evidence type="ECO:0000313" key="2">
    <source>
        <dbReference type="EMBL" id="CAG6777557.1"/>
    </source>
</evidence>
<keyword evidence="1" id="KW-0812">Transmembrane</keyword>
<feature type="transmembrane region" description="Helical" evidence="1">
    <location>
        <begin position="51"/>
        <end position="73"/>
    </location>
</feature>
<dbReference type="AlphaFoldDB" id="A0A8D9B6G8"/>
<dbReference type="EMBL" id="HBUF01605976">
    <property type="protein sequence ID" value="CAG6777559.1"/>
    <property type="molecule type" value="Transcribed_RNA"/>
</dbReference>
<dbReference type="EMBL" id="HBUF01114598">
    <property type="protein sequence ID" value="CAG6640909.1"/>
    <property type="molecule type" value="Transcribed_RNA"/>
</dbReference>
<feature type="transmembrane region" description="Helical" evidence="1">
    <location>
        <begin position="116"/>
        <end position="143"/>
    </location>
</feature>
<dbReference type="EMBL" id="HBUF01114599">
    <property type="protein sequence ID" value="CAG6640911.1"/>
    <property type="molecule type" value="Transcribed_RNA"/>
</dbReference>
<protein>
    <submittedName>
        <fullName evidence="2">Uncharacterized protein</fullName>
    </submittedName>
</protein>
<dbReference type="EMBL" id="HBUF01605975">
    <property type="protein sequence ID" value="CAG6777557.1"/>
    <property type="molecule type" value="Transcribed_RNA"/>
</dbReference>
<dbReference type="EMBL" id="HBUF01189985">
    <property type="protein sequence ID" value="CAG6657889.1"/>
    <property type="molecule type" value="Transcribed_RNA"/>
</dbReference>
<sequence length="150" mass="17989">MKKIMVMILKRLKNLKETVSLTNNKFIKVRNFISKVTARTYITNLYSVRNFYYSTKVCFDVAICFHSYFFVFFLMNFSYAQYSAVLFVIHASMLKFQRETFQFQHFKNVRIATFNLFLCFICVVKLHVSIIILAILFSVMHVYRCKIFEI</sequence>
<dbReference type="EMBL" id="HBUF01341124">
    <property type="protein sequence ID" value="CAG6703643.1"/>
    <property type="molecule type" value="Transcribed_RNA"/>
</dbReference>
<dbReference type="EMBL" id="HBUF01189984">
    <property type="protein sequence ID" value="CAG6657883.1"/>
    <property type="molecule type" value="Transcribed_RNA"/>
</dbReference>
<proteinExistence type="predicted"/>
<dbReference type="EMBL" id="HBUF01341122">
    <property type="protein sequence ID" value="CAG6703639.1"/>
    <property type="molecule type" value="Transcribed_RNA"/>
</dbReference>
<dbReference type="EMBL" id="HBUF01605974">
    <property type="protein sequence ID" value="CAG6777555.1"/>
    <property type="molecule type" value="Transcribed_RNA"/>
</dbReference>
<feature type="transmembrane region" description="Helical" evidence="1">
    <location>
        <begin position="79"/>
        <end position="96"/>
    </location>
</feature>